<sequence>METDPTDTVEIQNVVGAGDLEREVDLATLASDLNGADYQPSNFSGLLYQAPDHEATAMVFESGKATVTGATSTSEMRTAFEHFVTTVRDLGVSIEGSPEITVQNIVATADLDEQLNLSPVAIGLGLEQTEYEPEQFPGLVYRLDSPTVVVLLFGSGKLVVAGATERTTLETAVATVAEQLADLSLLAD</sequence>
<evidence type="ECO:0000256" key="2">
    <source>
        <dbReference type="ARBA" id="ARBA00022737"/>
    </source>
</evidence>
<gene>
    <name evidence="7" type="primary">tbp</name>
    <name evidence="8" type="ORF">MUK72_19550</name>
</gene>
<reference evidence="8" key="1">
    <citation type="submission" date="2022-04" db="EMBL/GenBank/DDBJ databases">
        <title>Sequencing and genomic assembly of Halococcus dombrowskii.</title>
        <authorList>
            <person name="Lim S.W."/>
            <person name="MacLea K.S."/>
        </authorList>
    </citation>
    <scope>NUCLEOTIDE SEQUENCE</scope>
    <source>
        <strain evidence="8">H4</strain>
        <plasmid evidence="8">unnamed4</plasmid>
    </source>
</reference>
<evidence type="ECO:0000256" key="7">
    <source>
        <dbReference type="HAMAP-Rule" id="MF_00408"/>
    </source>
</evidence>
<evidence type="ECO:0000313" key="9">
    <source>
        <dbReference type="Proteomes" id="UP000830542"/>
    </source>
</evidence>
<keyword evidence="3 7" id="KW-0805">Transcription regulation</keyword>
<dbReference type="Proteomes" id="UP000830542">
    <property type="component" value="Plasmid unnamed4"/>
</dbReference>
<dbReference type="EMBL" id="CP095009">
    <property type="protein sequence ID" value="UOO97543.1"/>
    <property type="molecule type" value="Genomic_DNA"/>
</dbReference>
<proteinExistence type="inferred from homology"/>
<evidence type="ECO:0000256" key="1">
    <source>
        <dbReference type="ARBA" id="ARBA00005560"/>
    </source>
</evidence>
<dbReference type="Pfam" id="PF00352">
    <property type="entry name" value="TBP"/>
    <property type="match status" value="2"/>
</dbReference>
<evidence type="ECO:0000256" key="4">
    <source>
        <dbReference type="ARBA" id="ARBA00023125"/>
    </source>
</evidence>
<comment type="function">
    <text evidence="6 7">General factor that plays a role in the activation of archaeal genes transcribed by RNA polymerase. Binds specifically to the TATA box promoter element which lies close to the position of transcription initiation.</text>
</comment>
<protein>
    <recommendedName>
        <fullName evidence="7">TATA-box-binding protein</fullName>
    </recommendedName>
    <alternativeName>
        <fullName evidence="7">Box A-binding protein</fullName>
        <shortName evidence="7">BAP</shortName>
    </alternativeName>
    <alternativeName>
        <fullName evidence="7">TATA sequence-binding protein</fullName>
        <shortName evidence="7">TBP</shortName>
    </alternativeName>
    <alternativeName>
        <fullName evidence="7">TATA-box factor</fullName>
    </alternativeName>
</protein>
<dbReference type="KEGG" id="hdo:MUK72_19550"/>
<evidence type="ECO:0000256" key="5">
    <source>
        <dbReference type="ARBA" id="ARBA00023163"/>
    </source>
</evidence>
<dbReference type="FunFam" id="3.30.310.10:FF:000007">
    <property type="entry name" value="TATA-box-binding protein"/>
    <property type="match status" value="1"/>
</dbReference>
<keyword evidence="5 7" id="KW-0804">Transcription</keyword>
<keyword evidence="2 7" id="KW-0677">Repeat</keyword>
<organism evidence="8 9">
    <name type="scientific">Halococcus dombrowskii</name>
    <dbReference type="NCBI Taxonomy" id="179637"/>
    <lineage>
        <taxon>Archaea</taxon>
        <taxon>Methanobacteriati</taxon>
        <taxon>Methanobacteriota</taxon>
        <taxon>Stenosarchaea group</taxon>
        <taxon>Halobacteria</taxon>
        <taxon>Halobacteriales</taxon>
        <taxon>Halococcaceae</taxon>
        <taxon>Halococcus</taxon>
    </lineage>
</organism>
<evidence type="ECO:0000313" key="8">
    <source>
        <dbReference type="EMBL" id="UOO97543.1"/>
    </source>
</evidence>
<dbReference type="AlphaFoldDB" id="A0AAX3AUR8"/>
<keyword evidence="9" id="KW-1185">Reference proteome</keyword>
<dbReference type="PRINTS" id="PR00686">
    <property type="entry name" value="TIFACTORIID"/>
</dbReference>
<dbReference type="RefSeq" id="WP_244707209.1">
    <property type="nucleotide sequence ID" value="NZ_CP095009.1"/>
</dbReference>
<name>A0AAX3AUR8_HALDO</name>
<dbReference type="HAMAP" id="MF_00408">
    <property type="entry name" value="TATA_bind_prot_arch"/>
    <property type="match status" value="1"/>
</dbReference>
<dbReference type="GO" id="GO:0003700">
    <property type="term" value="F:DNA-binding transcription factor activity"/>
    <property type="evidence" value="ECO:0007669"/>
    <property type="project" value="UniProtKB-UniRule"/>
</dbReference>
<comment type="similarity">
    <text evidence="1 7">Belongs to the TBP family.</text>
</comment>
<dbReference type="GO" id="GO:0003677">
    <property type="term" value="F:DNA binding"/>
    <property type="evidence" value="ECO:0007669"/>
    <property type="project" value="UniProtKB-KW"/>
</dbReference>
<dbReference type="NCBIfam" id="NF001593">
    <property type="entry name" value="PRK00394.1-2"/>
    <property type="match status" value="1"/>
</dbReference>
<evidence type="ECO:0000256" key="6">
    <source>
        <dbReference type="ARBA" id="ARBA00025680"/>
    </source>
</evidence>
<comment type="caution">
    <text evidence="7">Lacks conserved residue(s) required for the propagation of feature annotation.</text>
</comment>
<evidence type="ECO:0000256" key="3">
    <source>
        <dbReference type="ARBA" id="ARBA00023015"/>
    </source>
</evidence>
<dbReference type="PANTHER" id="PTHR10126">
    <property type="entry name" value="TATA-BOX BINDING PROTEIN"/>
    <property type="match status" value="1"/>
</dbReference>
<dbReference type="GeneID" id="71764092"/>
<dbReference type="Gene3D" id="3.30.310.10">
    <property type="entry name" value="TATA-Binding Protein"/>
    <property type="match status" value="2"/>
</dbReference>
<keyword evidence="8" id="KW-0614">Plasmid</keyword>
<dbReference type="InterPro" id="IPR012295">
    <property type="entry name" value="TBP_dom_sf"/>
</dbReference>
<dbReference type="InterPro" id="IPR000814">
    <property type="entry name" value="TBP"/>
</dbReference>
<geneLocation type="plasmid" evidence="8 9">
    <name>unnamed4</name>
</geneLocation>
<dbReference type="GO" id="GO:0006352">
    <property type="term" value="P:DNA-templated transcription initiation"/>
    <property type="evidence" value="ECO:0007669"/>
    <property type="project" value="InterPro"/>
</dbReference>
<accession>A0AAX3AUR8</accession>
<keyword evidence="4 7" id="KW-0238">DNA-binding</keyword>
<feature type="repeat" description="1" evidence="7">
    <location>
        <begin position="11"/>
        <end position="87"/>
    </location>
</feature>
<dbReference type="SUPFAM" id="SSF55945">
    <property type="entry name" value="TATA-box binding protein-like"/>
    <property type="match status" value="2"/>
</dbReference>